<keyword evidence="2" id="KW-1185">Reference proteome</keyword>
<dbReference type="AlphaFoldDB" id="A0A975FJG5"/>
<dbReference type="GO" id="GO:0097510">
    <property type="term" value="P:base-excision repair, AP site formation via deaminated base removal"/>
    <property type="evidence" value="ECO:0007669"/>
    <property type="project" value="TreeGrafter"/>
</dbReference>
<evidence type="ECO:0000313" key="2">
    <source>
        <dbReference type="Proteomes" id="UP000672038"/>
    </source>
</evidence>
<sequence length="82" mass="10083">MWKDILIKEKKKKYFQNIIKFLKYELKMKKTIFPLYPNIFEAFRLTPWNKLKVVILGQDLTQARTKRMDYLLVPKIKQHQLV</sequence>
<organism evidence="1 2">
    <name type="scientific">Loofah witches'-broom phytoplasma</name>
    <dbReference type="NCBI Taxonomy" id="35773"/>
    <lineage>
        <taxon>Bacteria</taxon>
        <taxon>Bacillati</taxon>
        <taxon>Mycoplasmatota</taxon>
        <taxon>Mollicutes</taxon>
        <taxon>Acholeplasmatales</taxon>
        <taxon>Acholeplasmataceae</taxon>
        <taxon>Candidatus Phytoplasma</taxon>
        <taxon>16SrVIII (Loofah witches'-broom group)</taxon>
    </lineage>
</organism>
<protein>
    <submittedName>
        <fullName evidence="1">Uracil-DNA glycosylase</fullName>
    </submittedName>
</protein>
<dbReference type="Proteomes" id="UP000672038">
    <property type="component" value="Chromosome"/>
</dbReference>
<dbReference type="PANTHER" id="PTHR11264">
    <property type="entry name" value="URACIL-DNA GLYCOSYLASE"/>
    <property type="match status" value="1"/>
</dbReference>
<accession>A0A975FJG5</accession>
<proteinExistence type="predicted"/>
<dbReference type="InterPro" id="IPR036895">
    <property type="entry name" value="Uracil-DNA_glycosylase-like_sf"/>
</dbReference>
<dbReference type="GO" id="GO:0004844">
    <property type="term" value="F:uracil DNA N-glycosylase activity"/>
    <property type="evidence" value="ECO:0007669"/>
    <property type="project" value="InterPro"/>
</dbReference>
<dbReference type="PANTHER" id="PTHR11264:SF0">
    <property type="entry name" value="URACIL-DNA GLYCOSYLASE"/>
    <property type="match status" value="1"/>
</dbReference>
<dbReference type="Gene3D" id="3.40.470.10">
    <property type="entry name" value="Uracil-DNA glycosylase-like domain"/>
    <property type="match status" value="1"/>
</dbReference>
<reference evidence="1" key="1">
    <citation type="submission" date="2020-06" db="EMBL/GenBank/DDBJ databases">
        <title>Complete genome sequence of Candidatus Phytoplasma luffae NCHU2019.</title>
        <authorList>
            <person name="Cho S.-T."/>
            <person name="Tan C.-M."/>
            <person name="Li J.-R."/>
            <person name="Chien Y.-Y."/>
            <person name="Chiu Y.-C."/>
            <person name="Yang J.-Y."/>
            <person name="Kuo C.-H."/>
        </authorList>
    </citation>
    <scope>NUCLEOTIDE SEQUENCE</scope>
    <source>
        <strain evidence="1">NCHU2019</strain>
    </source>
</reference>
<dbReference type="EMBL" id="CP054393">
    <property type="protein sequence ID" value="QTX03130.1"/>
    <property type="molecule type" value="Genomic_DNA"/>
</dbReference>
<dbReference type="KEGG" id="pluf:LFWB_5640"/>
<dbReference type="InterPro" id="IPR002043">
    <property type="entry name" value="UDG_fam1"/>
</dbReference>
<dbReference type="SUPFAM" id="SSF52141">
    <property type="entry name" value="Uracil-DNA glycosylase-like"/>
    <property type="match status" value="1"/>
</dbReference>
<evidence type="ECO:0000313" key="1">
    <source>
        <dbReference type="EMBL" id="QTX03130.1"/>
    </source>
</evidence>
<name>A0A975FJG5_LOWBP</name>
<gene>
    <name evidence="1" type="primary">ung</name>
    <name evidence="1" type="ORF">LFWB_5640</name>
</gene>